<dbReference type="PANTHER" id="PTHR33592:SF5">
    <property type="entry name" value="TRANSMEMBRANE PROTEIN"/>
    <property type="match status" value="1"/>
</dbReference>
<name>A0A0L9VBT3_PHAAN</name>
<dbReference type="AlphaFoldDB" id="A0A0L9VBT3"/>
<gene>
    <name evidence="2" type="ORF">LR48_Vigan09g111200</name>
</gene>
<feature type="region of interest" description="Disordered" evidence="1">
    <location>
        <begin position="1"/>
        <end position="23"/>
    </location>
</feature>
<sequence>MEEQLNLMSLDNKGPVTPSGPSTCTYIPRTGGKNCPPLEEMDVAGNFQHHAH</sequence>
<organism evidence="2 3">
    <name type="scientific">Phaseolus angularis</name>
    <name type="common">Azuki bean</name>
    <name type="synonym">Vigna angularis</name>
    <dbReference type="NCBI Taxonomy" id="3914"/>
    <lineage>
        <taxon>Eukaryota</taxon>
        <taxon>Viridiplantae</taxon>
        <taxon>Streptophyta</taxon>
        <taxon>Embryophyta</taxon>
        <taxon>Tracheophyta</taxon>
        <taxon>Spermatophyta</taxon>
        <taxon>Magnoliopsida</taxon>
        <taxon>eudicotyledons</taxon>
        <taxon>Gunneridae</taxon>
        <taxon>Pentapetalae</taxon>
        <taxon>rosids</taxon>
        <taxon>fabids</taxon>
        <taxon>Fabales</taxon>
        <taxon>Fabaceae</taxon>
        <taxon>Papilionoideae</taxon>
        <taxon>50 kb inversion clade</taxon>
        <taxon>NPAAA clade</taxon>
        <taxon>indigoferoid/millettioid clade</taxon>
        <taxon>Phaseoleae</taxon>
        <taxon>Vigna</taxon>
    </lineage>
</organism>
<protein>
    <submittedName>
        <fullName evidence="2">Uncharacterized protein</fullName>
    </submittedName>
</protein>
<evidence type="ECO:0000256" key="1">
    <source>
        <dbReference type="SAM" id="MobiDB-lite"/>
    </source>
</evidence>
<accession>A0A0L9VBT3</accession>
<reference evidence="3" key="1">
    <citation type="journal article" date="2015" name="Proc. Natl. Acad. Sci. U.S.A.">
        <title>Genome sequencing of adzuki bean (Vigna angularis) provides insight into high starch and low fat accumulation and domestication.</title>
        <authorList>
            <person name="Yang K."/>
            <person name="Tian Z."/>
            <person name="Chen C."/>
            <person name="Luo L."/>
            <person name="Zhao B."/>
            <person name="Wang Z."/>
            <person name="Yu L."/>
            <person name="Li Y."/>
            <person name="Sun Y."/>
            <person name="Li W."/>
            <person name="Chen Y."/>
            <person name="Li Y."/>
            <person name="Zhang Y."/>
            <person name="Ai D."/>
            <person name="Zhao J."/>
            <person name="Shang C."/>
            <person name="Ma Y."/>
            <person name="Wu B."/>
            <person name="Wang M."/>
            <person name="Gao L."/>
            <person name="Sun D."/>
            <person name="Zhang P."/>
            <person name="Guo F."/>
            <person name="Wang W."/>
            <person name="Li Y."/>
            <person name="Wang J."/>
            <person name="Varshney R.K."/>
            <person name="Wang J."/>
            <person name="Ling H.Q."/>
            <person name="Wan P."/>
        </authorList>
    </citation>
    <scope>NUCLEOTIDE SEQUENCE</scope>
    <source>
        <strain evidence="3">cv. Jingnong 6</strain>
    </source>
</reference>
<dbReference type="OMA" id="AGNFQHH"/>
<dbReference type="Proteomes" id="UP000053144">
    <property type="component" value="Chromosome 9"/>
</dbReference>
<dbReference type="PANTHER" id="PTHR33592">
    <property type="entry name" value="TRANSMEMBRANE PROTEIN"/>
    <property type="match status" value="1"/>
</dbReference>
<evidence type="ECO:0000313" key="3">
    <source>
        <dbReference type="Proteomes" id="UP000053144"/>
    </source>
</evidence>
<proteinExistence type="predicted"/>
<dbReference type="Gramene" id="KOM52453">
    <property type="protein sequence ID" value="KOM52453"/>
    <property type="gene ID" value="LR48_Vigan09g111200"/>
</dbReference>
<dbReference type="EMBL" id="CM003379">
    <property type="protein sequence ID" value="KOM52453.1"/>
    <property type="molecule type" value="Genomic_DNA"/>
</dbReference>
<evidence type="ECO:0000313" key="2">
    <source>
        <dbReference type="EMBL" id="KOM52453.1"/>
    </source>
</evidence>